<dbReference type="Gene3D" id="2.60.120.200">
    <property type="match status" value="1"/>
</dbReference>
<feature type="chain" id="PRO_5004844347" evidence="1">
    <location>
        <begin position="21"/>
        <end position="357"/>
    </location>
</feature>
<dbReference type="PANTHER" id="PTHR10963">
    <property type="entry name" value="GLYCOSYL HYDROLASE-RELATED"/>
    <property type="match status" value="1"/>
</dbReference>
<dbReference type="GeneID" id="20678551"/>
<evidence type="ECO:0000313" key="3">
    <source>
        <dbReference type="EMBL" id="ETW82152.1"/>
    </source>
</evidence>
<evidence type="ECO:0000256" key="1">
    <source>
        <dbReference type="SAM" id="SignalP"/>
    </source>
</evidence>
<dbReference type="RefSeq" id="XP_009545870.1">
    <property type="nucleotide sequence ID" value="XM_009547575.1"/>
</dbReference>
<feature type="signal peptide" evidence="1">
    <location>
        <begin position="1"/>
        <end position="20"/>
    </location>
</feature>
<keyword evidence="1" id="KW-0732">Signal</keyword>
<evidence type="ECO:0000259" key="2">
    <source>
        <dbReference type="PROSITE" id="PS51762"/>
    </source>
</evidence>
<dbReference type="InterPro" id="IPR000757">
    <property type="entry name" value="Beta-glucanase-like"/>
</dbReference>
<dbReference type="FunFam" id="2.60.120.200:FF:000179">
    <property type="entry name" value="Unplaced genomic scaffold supercont1.19, whole genome shotgun sequence"/>
    <property type="match status" value="1"/>
</dbReference>
<protein>
    <submittedName>
        <fullName evidence="3">Glycoside hydrolase family 16 protein</fullName>
    </submittedName>
</protein>
<feature type="domain" description="GH16" evidence="2">
    <location>
        <begin position="17"/>
        <end position="250"/>
    </location>
</feature>
<dbReference type="PANTHER" id="PTHR10963:SF24">
    <property type="entry name" value="GLYCOSIDASE C21B10.07-RELATED"/>
    <property type="match status" value="1"/>
</dbReference>
<dbReference type="eggNOG" id="ENOG502SIEA">
    <property type="taxonomic scope" value="Eukaryota"/>
</dbReference>
<dbReference type="InterPro" id="IPR050546">
    <property type="entry name" value="Glycosyl_Hydrlase_16"/>
</dbReference>
<dbReference type="InterPro" id="IPR013320">
    <property type="entry name" value="ConA-like_dom_sf"/>
</dbReference>
<dbReference type="GO" id="GO:0004553">
    <property type="term" value="F:hydrolase activity, hydrolyzing O-glycosyl compounds"/>
    <property type="evidence" value="ECO:0007669"/>
    <property type="project" value="InterPro"/>
</dbReference>
<dbReference type="OrthoDB" id="192832at2759"/>
<dbReference type="AlphaFoldDB" id="W4K8J2"/>
<sequence length="357" mass="37563">MVLSKSLCALALALPALVRAGASYSMVKEYAGTTFFDDWDFYGNFDNLTNGDAIFLNASAAKSDKLAFVNSAGNAIMKVDNTTTVAFNDKRNTIRISSKDSYGVGSVFVADMLHVPYGCSVWPAWWSQAPNWPNGGEIDTFEGVNQVTHNQFALHTNPGCTVTSPTQTSTLQNSTDCSFEANSNEGCVVTNPSTASYGAGFASAGGGVFVTEFAESGISIWFFSRPDVPSSLQGNASSVDTSALGTPVANYPSTSCTIDKFFSSQHLIFDITLCGDLAGSASVFAETCTGTCYNDYVIGSPSNYDNAYFEVQHVRIYGSSSSVVTSTSGAPARVFSNLAATLGGVAAAAAYMLHALL</sequence>
<dbReference type="Pfam" id="PF26113">
    <property type="entry name" value="GH16_XgeA"/>
    <property type="match status" value="1"/>
</dbReference>
<reference evidence="3 4" key="1">
    <citation type="journal article" date="2012" name="New Phytol.">
        <title>Insight into trade-off between wood decay and parasitism from the genome of a fungal forest pathogen.</title>
        <authorList>
            <person name="Olson A."/>
            <person name="Aerts A."/>
            <person name="Asiegbu F."/>
            <person name="Belbahri L."/>
            <person name="Bouzid O."/>
            <person name="Broberg A."/>
            <person name="Canback B."/>
            <person name="Coutinho P.M."/>
            <person name="Cullen D."/>
            <person name="Dalman K."/>
            <person name="Deflorio G."/>
            <person name="van Diepen L.T."/>
            <person name="Dunand C."/>
            <person name="Duplessis S."/>
            <person name="Durling M."/>
            <person name="Gonthier P."/>
            <person name="Grimwood J."/>
            <person name="Fossdal C.G."/>
            <person name="Hansson D."/>
            <person name="Henrissat B."/>
            <person name="Hietala A."/>
            <person name="Himmelstrand K."/>
            <person name="Hoffmeister D."/>
            <person name="Hogberg N."/>
            <person name="James T.Y."/>
            <person name="Karlsson M."/>
            <person name="Kohler A."/>
            <person name="Kues U."/>
            <person name="Lee Y.H."/>
            <person name="Lin Y.C."/>
            <person name="Lind M."/>
            <person name="Lindquist E."/>
            <person name="Lombard V."/>
            <person name="Lucas S."/>
            <person name="Lunden K."/>
            <person name="Morin E."/>
            <person name="Murat C."/>
            <person name="Park J."/>
            <person name="Raffaello T."/>
            <person name="Rouze P."/>
            <person name="Salamov A."/>
            <person name="Schmutz J."/>
            <person name="Solheim H."/>
            <person name="Stahlberg J."/>
            <person name="Velez H."/>
            <person name="de Vries R.P."/>
            <person name="Wiebenga A."/>
            <person name="Woodward S."/>
            <person name="Yakovlev I."/>
            <person name="Garbelotto M."/>
            <person name="Martin F."/>
            <person name="Grigoriev I.V."/>
            <person name="Stenlid J."/>
        </authorList>
    </citation>
    <scope>NUCLEOTIDE SEQUENCE [LARGE SCALE GENOMIC DNA]</scope>
    <source>
        <strain evidence="3 4">TC 32-1</strain>
    </source>
</reference>
<organism evidence="3 4">
    <name type="scientific">Heterobasidion irregulare (strain TC 32-1)</name>
    <dbReference type="NCBI Taxonomy" id="747525"/>
    <lineage>
        <taxon>Eukaryota</taxon>
        <taxon>Fungi</taxon>
        <taxon>Dikarya</taxon>
        <taxon>Basidiomycota</taxon>
        <taxon>Agaricomycotina</taxon>
        <taxon>Agaricomycetes</taxon>
        <taxon>Russulales</taxon>
        <taxon>Bondarzewiaceae</taxon>
        <taxon>Heterobasidion</taxon>
        <taxon>Heterobasidion annosum species complex</taxon>
    </lineage>
</organism>
<dbReference type="HOGENOM" id="CLU_016972_2_1_1"/>
<gene>
    <name evidence="3" type="ORF">HETIRDRAFT_61316</name>
</gene>
<dbReference type="SUPFAM" id="SSF49899">
    <property type="entry name" value="Concanavalin A-like lectins/glucanases"/>
    <property type="match status" value="1"/>
</dbReference>
<proteinExistence type="predicted"/>
<evidence type="ECO:0000313" key="4">
    <source>
        <dbReference type="Proteomes" id="UP000030671"/>
    </source>
</evidence>
<dbReference type="CDD" id="cd02181">
    <property type="entry name" value="GH16_fungal_Lam16A_glucanase"/>
    <property type="match status" value="1"/>
</dbReference>
<keyword evidence="4" id="KW-1185">Reference proteome</keyword>
<dbReference type="GO" id="GO:0009251">
    <property type="term" value="P:glucan catabolic process"/>
    <property type="evidence" value="ECO:0007669"/>
    <property type="project" value="TreeGrafter"/>
</dbReference>
<name>W4K8J2_HETIT</name>
<dbReference type="EMBL" id="KI925458">
    <property type="protein sequence ID" value="ETW82152.1"/>
    <property type="molecule type" value="Genomic_DNA"/>
</dbReference>
<dbReference type="PROSITE" id="PS51762">
    <property type="entry name" value="GH16_2"/>
    <property type="match status" value="1"/>
</dbReference>
<accession>W4K8J2</accession>
<dbReference type="Proteomes" id="UP000030671">
    <property type="component" value="Unassembled WGS sequence"/>
</dbReference>
<dbReference type="STRING" id="747525.W4K8J2"/>
<dbReference type="KEGG" id="hir:HETIRDRAFT_61316"/>
<dbReference type="InParanoid" id="W4K8J2"/>
<keyword evidence="3" id="KW-0378">Hydrolase</keyword>